<gene>
    <name evidence="1" type="ORF">SAMN06295970_10866</name>
</gene>
<proteinExistence type="predicted"/>
<accession>A0ABY1QA60</accession>
<dbReference type="EMBL" id="FXUL01000008">
    <property type="protein sequence ID" value="SMP62228.1"/>
    <property type="molecule type" value="Genomic_DNA"/>
</dbReference>
<dbReference type="Proteomes" id="UP001158049">
    <property type="component" value="Unassembled WGS sequence"/>
</dbReference>
<organism evidence="1 2">
    <name type="scientific">Noviherbaspirillum suwonense</name>
    <dbReference type="NCBI Taxonomy" id="1224511"/>
    <lineage>
        <taxon>Bacteria</taxon>
        <taxon>Pseudomonadati</taxon>
        <taxon>Pseudomonadota</taxon>
        <taxon>Betaproteobacteria</taxon>
        <taxon>Burkholderiales</taxon>
        <taxon>Oxalobacteraceae</taxon>
        <taxon>Noviherbaspirillum</taxon>
    </lineage>
</organism>
<reference evidence="1 2" key="1">
    <citation type="submission" date="2017-05" db="EMBL/GenBank/DDBJ databases">
        <authorList>
            <person name="Varghese N."/>
            <person name="Submissions S."/>
        </authorList>
    </citation>
    <scope>NUCLEOTIDE SEQUENCE [LARGE SCALE GENOMIC DNA]</scope>
    <source>
        <strain evidence="1 2">DSM 26001</strain>
    </source>
</reference>
<keyword evidence="2" id="KW-1185">Reference proteome</keyword>
<dbReference type="RefSeq" id="WP_283442571.1">
    <property type="nucleotide sequence ID" value="NZ_FXUL01000008.1"/>
</dbReference>
<comment type="caution">
    <text evidence="1">The sequence shown here is derived from an EMBL/GenBank/DDBJ whole genome shotgun (WGS) entry which is preliminary data.</text>
</comment>
<protein>
    <submittedName>
        <fullName evidence="1">Uncharacterized protein</fullName>
    </submittedName>
</protein>
<evidence type="ECO:0000313" key="1">
    <source>
        <dbReference type="EMBL" id="SMP62228.1"/>
    </source>
</evidence>
<evidence type="ECO:0000313" key="2">
    <source>
        <dbReference type="Proteomes" id="UP001158049"/>
    </source>
</evidence>
<name>A0ABY1QA60_9BURK</name>
<sequence length="110" mass="11680">MRTPFADPAQFEEKAGALSAALQIGADQARALLAHLAGYTDVTGVEYGNDDVDRTAWSSREELIARLLASRPDMGSDTAANVIDRLGLRVRDADIDHVVTSPDAVPNMGG</sequence>